<name>A0A6P8WX44_DROAB</name>
<evidence type="ECO:0000313" key="12">
    <source>
        <dbReference type="RefSeq" id="XP_051861834.1"/>
    </source>
</evidence>
<evidence type="ECO:0000259" key="8">
    <source>
        <dbReference type="PROSITE" id="PS50888"/>
    </source>
</evidence>
<feature type="region of interest" description="Disordered" evidence="6">
    <location>
        <begin position="335"/>
        <end position="355"/>
    </location>
</feature>
<keyword evidence="1" id="KW-0677">Repeat</keyword>
<dbReference type="GO" id="GO:0045944">
    <property type="term" value="P:positive regulation of transcription by RNA polymerase II"/>
    <property type="evidence" value="ECO:0007669"/>
    <property type="project" value="UniProtKB-ARBA"/>
</dbReference>
<protein>
    <submittedName>
        <fullName evidence="10 11">Uncharacterized protein LOC117570644 isoform X1</fullName>
    </submittedName>
</protein>
<dbReference type="SUPFAM" id="SSF47459">
    <property type="entry name" value="HLH, helix-loop-helix DNA-binding domain"/>
    <property type="match status" value="1"/>
</dbReference>
<feature type="compositionally biased region" description="Gly residues" evidence="6">
    <location>
        <begin position="174"/>
        <end position="183"/>
    </location>
</feature>
<dbReference type="GO" id="GO:0005737">
    <property type="term" value="C:cytoplasm"/>
    <property type="evidence" value="ECO:0007669"/>
    <property type="project" value="InterPro"/>
</dbReference>
<dbReference type="SUPFAM" id="SSF55785">
    <property type="entry name" value="PYP-like sensor domain (PAS domain)"/>
    <property type="match status" value="2"/>
</dbReference>
<feature type="compositionally biased region" description="Low complexity" evidence="6">
    <location>
        <begin position="59"/>
        <end position="70"/>
    </location>
</feature>
<dbReference type="CDD" id="cd00130">
    <property type="entry name" value="PAS"/>
    <property type="match status" value="1"/>
</dbReference>
<feature type="compositionally biased region" description="Basic residues" evidence="6">
    <location>
        <begin position="285"/>
        <end position="322"/>
    </location>
</feature>
<feature type="region of interest" description="Disordered" evidence="6">
    <location>
        <begin position="956"/>
        <end position="980"/>
    </location>
</feature>
<dbReference type="InterPro" id="IPR000014">
    <property type="entry name" value="PAS"/>
</dbReference>
<dbReference type="GO" id="GO:0046983">
    <property type="term" value="F:protein dimerization activity"/>
    <property type="evidence" value="ECO:0007669"/>
    <property type="project" value="InterPro"/>
</dbReference>
<feature type="region of interest" description="Disordered" evidence="6">
    <location>
        <begin position="1068"/>
        <end position="1115"/>
    </location>
</feature>
<dbReference type="RefSeq" id="XP_051861814.1">
    <property type="nucleotide sequence ID" value="XM_052005854.1"/>
</dbReference>
<dbReference type="PROSITE" id="PS50888">
    <property type="entry name" value="BHLH"/>
    <property type="match status" value="1"/>
</dbReference>
<dbReference type="GO" id="GO:0003677">
    <property type="term" value="F:DNA binding"/>
    <property type="evidence" value="ECO:0007669"/>
    <property type="project" value="UniProtKB-KW"/>
</dbReference>
<dbReference type="AlphaFoldDB" id="A0A6P8WX44"/>
<keyword evidence="5" id="KW-0539">Nucleus</keyword>
<dbReference type="InterPro" id="IPR035965">
    <property type="entry name" value="PAS-like_dom_sf"/>
</dbReference>
<evidence type="ECO:0000256" key="1">
    <source>
        <dbReference type="ARBA" id="ARBA00022737"/>
    </source>
</evidence>
<evidence type="ECO:0000256" key="5">
    <source>
        <dbReference type="ARBA" id="ARBA00023242"/>
    </source>
</evidence>
<dbReference type="GO" id="GO:0005667">
    <property type="term" value="C:transcription regulator complex"/>
    <property type="evidence" value="ECO:0007669"/>
    <property type="project" value="InterPro"/>
</dbReference>
<feature type="region of interest" description="Disordered" evidence="6">
    <location>
        <begin position="283"/>
        <end position="323"/>
    </location>
</feature>
<feature type="compositionally biased region" description="Low complexity" evidence="6">
    <location>
        <begin position="184"/>
        <end position="195"/>
    </location>
</feature>
<evidence type="ECO:0000256" key="4">
    <source>
        <dbReference type="ARBA" id="ARBA00023163"/>
    </source>
</evidence>
<feature type="compositionally biased region" description="Polar residues" evidence="6">
    <location>
        <begin position="967"/>
        <end position="977"/>
    </location>
</feature>
<dbReference type="Pfam" id="PF14598">
    <property type="entry name" value="PAS_11"/>
    <property type="match status" value="1"/>
</dbReference>
<keyword evidence="2" id="KW-0805">Transcription regulation</keyword>
<dbReference type="OrthoDB" id="7788762at2759"/>
<evidence type="ECO:0000259" key="7">
    <source>
        <dbReference type="PROSITE" id="PS50112"/>
    </source>
</evidence>
<feature type="domain" description="PAS" evidence="7">
    <location>
        <begin position="400"/>
        <end position="475"/>
    </location>
</feature>
<evidence type="ECO:0000313" key="11">
    <source>
        <dbReference type="RefSeq" id="XP_051861814.1"/>
    </source>
</evidence>
<dbReference type="InterPro" id="IPR050933">
    <property type="entry name" value="Circadian_TF"/>
</dbReference>
<feature type="compositionally biased region" description="Polar residues" evidence="6">
    <location>
        <begin position="15"/>
        <end position="31"/>
    </location>
</feature>
<dbReference type="InterPro" id="IPR001067">
    <property type="entry name" value="Nuc_translocat"/>
</dbReference>
<feature type="compositionally biased region" description="Low complexity" evidence="6">
    <location>
        <begin position="957"/>
        <end position="966"/>
    </location>
</feature>
<feature type="compositionally biased region" description="Polar residues" evidence="6">
    <location>
        <begin position="134"/>
        <end position="148"/>
    </location>
</feature>
<dbReference type="PRINTS" id="PR00785">
    <property type="entry name" value="NCTRNSLOCATR"/>
</dbReference>
<dbReference type="CTD" id="32457"/>
<feature type="domain" description="BHLH" evidence="8">
    <location>
        <begin position="336"/>
        <end position="389"/>
    </location>
</feature>
<evidence type="ECO:0000256" key="3">
    <source>
        <dbReference type="ARBA" id="ARBA00023125"/>
    </source>
</evidence>
<feature type="compositionally biased region" description="Basic and acidic residues" evidence="6">
    <location>
        <begin position="338"/>
        <end position="352"/>
    </location>
</feature>
<dbReference type="Gene3D" id="4.10.280.10">
    <property type="entry name" value="Helix-loop-helix DNA-binding domain"/>
    <property type="match status" value="1"/>
</dbReference>
<feature type="compositionally biased region" description="Gly residues" evidence="6">
    <location>
        <begin position="1087"/>
        <end position="1101"/>
    </location>
</feature>
<evidence type="ECO:0000256" key="2">
    <source>
        <dbReference type="ARBA" id="ARBA00023015"/>
    </source>
</evidence>
<keyword evidence="3" id="KW-0238">DNA-binding</keyword>
<keyword evidence="9" id="KW-1185">Reference proteome</keyword>
<dbReference type="RefSeq" id="XP_034108306.1">
    <property type="nucleotide sequence ID" value="XM_034252415.2"/>
</dbReference>
<dbReference type="GO" id="GO:0003700">
    <property type="term" value="F:DNA-binding transcription factor activity"/>
    <property type="evidence" value="ECO:0007669"/>
    <property type="project" value="InterPro"/>
</dbReference>
<dbReference type="CDD" id="cd11391">
    <property type="entry name" value="bHLH_PAS"/>
    <property type="match status" value="1"/>
</dbReference>
<feature type="compositionally biased region" description="Basic residues" evidence="6">
    <location>
        <begin position="842"/>
        <end position="851"/>
    </location>
</feature>
<dbReference type="GeneID" id="117570644"/>
<feature type="region of interest" description="Disordered" evidence="6">
    <location>
        <begin position="803"/>
        <end position="854"/>
    </location>
</feature>
<feature type="compositionally biased region" description="Acidic residues" evidence="6">
    <location>
        <begin position="768"/>
        <end position="785"/>
    </location>
</feature>
<feature type="compositionally biased region" description="Basic and acidic residues" evidence="6">
    <location>
        <begin position="492"/>
        <end position="503"/>
    </location>
</feature>
<feature type="region of interest" description="Disordered" evidence="6">
    <location>
        <begin position="45"/>
        <end position="197"/>
    </location>
</feature>
<keyword evidence="4" id="KW-0804">Transcription</keyword>
<evidence type="ECO:0000256" key="6">
    <source>
        <dbReference type="SAM" id="MobiDB-lite"/>
    </source>
</evidence>
<proteinExistence type="predicted"/>
<dbReference type="PANTHER" id="PTHR23042">
    <property type="entry name" value="CIRCADIAN PROTEIN CLOCK/ARNT/BMAL/PAS"/>
    <property type="match status" value="1"/>
</dbReference>
<feature type="compositionally biased region" description="Acidic residues" evidence="6">
    <location>
        <begin position="100"/>
        <end position="133"/>
    </location>
</feature>
<feature type="region of interest" description="Disordered" evidence="6">
    <location>
        <begin position="479"/>
        <end position="503"/>
    </location>
</feature>
<dbReference type="FunFam" id="3.30.450.20:FF:000105">
    <property type="entry name" value="Uncharacterized protein, isoform A"/>
    <property type="match status" value="1"/>
</dbReference>
<dbReference type="Gene3D" id="3.30.450.20">
    <property type="entry name" value="PAS domain"/>
    <property type="match status" value="2"/>
</dbReference>
<feature type="compositionally biased region" description="Low complexity" evidence="6">
    <location>
        <begin position="813"/>
        <end position="826"/>
    </location>
</feature>
<dbReference type="RefSeq" id="XP_051861834.1">
    <property type="nucleotide sequence ID" value="XM_052005874.1"/>
</dbReference>
<reference evidence="10 11" key="1">
    <citation type="submission" date="2025-04" db="UniProtKB">
        <authorList>
            <consortium name="RefSeq"/>
        </authorList>
    </citation>
    <scope>IDENTIFICATION</scope>
    <source>
        <strain evidence="10 11">15112-1751.03</strain>
        <tissue evidence="10 11">Whole Adult</tissue>
    </source>
</reference>
<feature type="compositionally biased region" description="Acidic residues" evidence="6">
    <location>
        <begin position="82"/>
        <end position="92"/>
    </location>
</feature>
<feature type="compositionally biased region" description="Basic and acidic residues" evidence="6">
    <location>
        <begin position="803"/>
        <end position="812"/>
    </location>
</feature>
<dbReference type="FunFam" id="3.30.450.20:FF:000117">
    <property type="entry name" value="Uncharacterized protein, isoform A"/>
    <property type="match status" value="1"/>
</dbReference>
<evidence type="ECO:0000313" key="9">
    <source>
        <dbReference type="Proteomes" id="UP000515160"/>
    </source>
</evidence>
<evidence type="ECO:0000313" key="10">
    <source>
        <dbReference type="RefSeq" id="XP_034108306.1"/>
    </source>
</evidence>
<gene>
    <name evidence="10 11 12" type="primary">LOC117570644</name>
</gene>
<dbReference type="FunFam" id="4.10.280.10:FF:000097">
    <property type="entry name" value="Neuronal PAS domain-containing protein 2"/>
    <property type="match status" value="1"/>
</dbReference>
<dbReference type="InterPro" id="IPR036638">
    <property type="entry name" value="HLH_DNA-bd_sf"/>
</dbReference>
<dbReference type="PROSITE" id="PS50112">
    <property type="entry name" value="PAS"/>
    <property type="match status" value="1"/>
</dbReference>
<sequence>MSALDSYLKRPAKSGATSTSTAIRTSGSQLSDAAIAATTADVDDLKTDIPYFDDPQPPEQQQQTEQQQPQHRYASAWSPPDENVEDDDTPEPELERETELELELEPELDTEQGNDNDNELGNELDDSYADEDYTSGSSSYYQAPTPANSEIMLRPPSNSSFHYNYPTPAPGAGPGPGGGGHGVIAGSSGNGNVSGQQRLHASGYTHSQTTLAPPPPSSAVSGFYPNMWYPNAPYGSGGAGGGGGGVGGGPGPGAAHGYGRYGGFGGVPPGAAAYAAAAAHGMLQHGHHPHQHPHSMHPHPHPHHPHPHPHSHHPHAHAHHQHPHETMMEMFQLSNSGREARNRAEKNRRDKLNGSIQELSTMVPHVAESPRRVDKTAVLRFAAHGLRLKYVFGKMLHEHRPQVTDTLMGMLDSFFLTLTCHGQILLISSSIEQHLGHCQTDLYGQSILQITHPEDHEMLKQQLIPTELENLFDAHAEATEAGPSAGGACGDGEQRQRSKSEEDYIDHKLRDDKRSFRVRLARAGPRSEPTAYEVVKIDGCFRRSDEAPRGVRSNTFSSSLQLIRRTRGRDDAIPLHTISGNDIVLTACARIIRPPKIVNRLFDANTLEYRTRHLIDGRIIDCDQRIGIVAGYMTDEVRNLNPFTFMHNDDVRWVIVALRQMYDCNSSYGESTYRLFTRNGNIIYLQSKGFLEIDKETNKVHSFVCVNTLLDDEEGKRRVQEMKKKFSVIINTQIPQSTVDVPASEHPAQLEKAVLCLIQNLQNSVSDNDTDQQDGDDDEDDEIEEGFGNMSSYGQLTYRQLNEHQTQHEQQHHQQQQQHQLQQQHQQHPHHQQHHQQQQQHQHSHQARSHHTYLESPMSQARLSAGHGMSSAKTPPLALVPPETASVKSSISKSVSVVNVTAAKHLRGIHATASAVKSPSSKSTTSTMLDSCSCLDAGDMDCDYCQGGPLTPETLVSSSNNSSTNNLKRSGSVSGVPNAQELAKRRFMNSTGDDLTAEIEDVLSNSLQQIERNLNHQLNMAAQLRDQNNRFELPLASQRMEEIMILQEEHEKQSKLYVNIKSEYEEHLQNNKASTAAKSESDSTSTGGVGGGRSSGAGGEAAGDAVSELDQLSPR</sequence>
<dbReference type="GO" id="GO:0005634">
    <property type="term" value="C:nucleus"/>
    <property type="evidence" value="ECO:0007669"/>
    <property type="project" value="InterPro"/>
</dbReference>
<feature type="region of interest" description="Disordered" evidence="6">
    <location>
        <begin position="765"/>
        <end position="789"/>
    </location>
</feature>
<dbReference type="Proteomes" id="UP000515160">
    <property type="component" value="Chromosome X"/>
</dbReference>
<dbReference type="SMART" id="SM00353">
    <property type="entry name" value="HLH"/>
    <property type="match status" value="1"/>
</dbReference>
<dbReference type="SMART" id="SM00091">
    <property type="entry name" value="PAS"/>
    <property type="match status" value="2"/>
</dbReference>
<organism evidence="9 10">
    <name type="scientific">Drosophila albomicans</name>
    <name type="common">Fruit fly</name>
    <dbReference type="NCBI Taxonomy" id="7291"/>
    <lineage>
        <taxon>Eukaryota</taxon>
        <taxon>Metazoa</taxon>
        <taxon>Ecdysozoa</taxon>
        <taxon>Arthropoda</taxon>
        <taxon>Hexapoda</taxon>
        <taxon>Insecta</taxon>
        <taxon>Pterygota</taxon>
        <taxon>Neoptera</taxon>
        <taxon>Endopterygota</taxon>
        <taxon>Diptera</taxon>
        <taxon>Brachycera</taxon>
        <taxon>Muscomorpha</taxon>
        <taxon>Ephydroidea</taxon>
        <taxon>Drosophilidae</taxon>
        <taxon>Drosophila</taxon>
    </lineage>
</organism>
<feature type="region of interest" description="Disordered" evidence="6">
    <location>
        <begin position="1"/>
        <end position="32"/>
    </location>
</feature>
<accession>A0A6P8WX44</accession>
<dbReference type="InterPro" id="IPR011598">
    <property type="entry name" value="bHLH_dom"/>
</dbReference>
<dbReference type="Pfam" id="PF00010">
    <property type="entry name" value="HLH"/>
    <property type="match status" value="1"/>
</dbReference>